<protein>
    <submittedName>
        <fullName evidence="1">Uncharacterized protein</fullName>
    </submittedName>
</protein>
<gene>
    <name evidence="1" type="ORF">CLV62_101195</name>
</gene>
<name>A0A2V3PTL9_9BACT</name>
<evidence type="ECO:0000313" key="1">
    <source>
        <dbReference type="EMBL" id="PXV68929.1"/>
    </source>
</evidence>
<dbReference type="AlphaFoldDB" id="A0A2V3PTL9"/>
<dbReference type="Proteomes" id="UP000247973">
    <property type="component" value="Unassembled WGS sequence"/>
</dbReference>
<comment type="caution">
    <text evidence="1">The sequence shown here is derived from an EMBL/GenBank/DDBJ whole genome shotgun (WGS) entry which is preliminary data.</text>
</comment>
<proteinExistence type="predicted"/>
<accession>A0A2V3PTL9</accession>
<dbReference type="EMBL" id="QICL01000001">
    <property type="protein sequence ID" value="PXV68929.1"/>
    <property type="molecule type" value="Genomic_DNA"/>
</dbReference>
<reference evidence="1 2" key="1">
    <citation type="submission" date="2018-03" db="EMBL/GenBank/DDBJ databases">
        <title>Genomic Encyclopedia of Archaeal and Bacterial Type Strains, Phase II (KMG-II): from individual species to whole genera.</title>
        <authorList>
            <person name="Goeker M."/>
        </authorList>
    </citation>
    <scope>NUCLEOTIDE SEQUENCE [LARGE SCALE GENOMIC DNA]</scope>
    <source>
        <strain evidence="1 2">DSM 100214</strain>
    </source>
</reference>
<sequence length="46" mass="5242">MYAKKGCHPDNQSSLLTLKSNTMKNTVQRYPVLDLKPIFLILNGCF</sequence>
<keyword evidence="2" id="KW-1185">Reference proteome</keyword>
<organism evidence="1 2">
    <name type="scientific">Dysgonomonas alginatilytica</name>
    <dbReference type="NCBI Taxonomy" id="1605892"/>
    <lineage>
        <taxon>Bacteria</taxon>
        <taxon>Pseudomonadati</taxon>
        <taxon>Bacteroidota</taxon>
        <taxon>Bacteroidia</taxon>
        <taxon>Bacteroidales</taxon>
        <taxon>Dysgonomonadaceae</taxon>
        <taxon>Dysgonomonas</taxon>
    </lineage>
</organism>
<evidence type="ECO:0000313" key="2">
    <source>
        <dbReference type="Proteomes" id="UP000247973"/>
    </source>
</evidence>